<keyword evidence="14" id="KW-0830">Ubiquinone</keyword>
<evidence type="ECO:0000256" key="17">
    <source>
        <dbReference type="ARBA" id="ARBA00031028"/>
    </source>
</evidence>
<proteinExistence type="inferred from homology"/>
<evidence type="ECO:0000256" key="1">
    <source>
        <dbReference type="ARBA" id="ARBA00003257"/>
    </source>
</evidence>
<comment type="catalytic activity">
    <reaction evidence="18">
        <text>a ubiquinone + NADH + 5 H(+)(in) = a ubiquinol + NAD(+) + 4 H(+)(out)</text>
        <dbReference type="Rhea" id="RHEA:29091"/>
        <dbReference type="Rhea" id="RHEA-COMP:9565"/>
        <dbReference type="Rhea" id="RHEA-COMP:9566"/>
        <dbReference type="ChEBI" id="CHEBI:15378"/>
        <dbReference type="ChEBI" id="CHEBI:16389"/>
        <dbReference type="ChEBI" id="CHEBI:17976"/>
        <dbReference type="ChEBI" id="CHEBI:57540"/>
        <dbReference type="ChEBI" id="CHEBI:57945"/>
        <dbReference type="EC" id="7.1.1.2"/>
    </reaction>
</comment>
<evidence type="ECO:0000256" key="4">
    <source>
        <dbReference type="ARBA" id="ARBA00012944"/>
    </source>
</evidence>
<evidence type="ECO:0000256" key="15">
    <source>
        <dbReference type="ARBA" id="ARBA00023128"/>
    </source>
</evidence>
<dbReference type="EC" id="7.1.1.2" evidence="4"/>
<keyword evidence="10" id="KW-1278">Translocase</keyword>
<evidence type="ECO:0000256" key="5">
    <source>
        <dbReference type="ARBA" id="ARBA00021008"/>
    </source>
</evidence>
<comment type="function">
    <text evidence="1">Core subunit of the mitochondrial membrane respiratory chain NADH dehydrogenase (Complex I) that is believed to belong to the minimal assembly required for catalysis. Complex I functions in the transfer of electrons from NADH to the respiratory chain. The immediate electron acceptor for the enzyme is believed to be ubiquinone.</text>
</comment>
<evidence type="ECO:0000256" key="6">
    <source>
        <dbReference type="ARBA" id="ARBA00022448"/>
    </source>
</evidence>
<keyword evidence="13" id="KW-0520">NAD</keyword>
<evidence type="ECO:0000256" key="7">
    <source>
        <dbReference type="ARBA" id="ARBA00022660"/>
    </source>
</evidence>
<evidence type="ECO:0000256" key="19">
    <source>
        <dbReference type="SAM" id="Phobius"/>
    </source>
</evidence>
<feature type="transmembrane region" description="Helical" evidence="19">
    <location>
        <begin position="192"/>
        <end position="208"/>
    </location>
</feature>
<evidence type="ECO:0000313" key="20">
    <source>
        <dbReference type="EMBL" id="QTF76097.1"/>
    </source>
</evidence>
<feature type="transmembrane region" description="Helical" evidence="19">
    <location>
        <begin position="265"/>
        <end position="288"/>
    </location>
</feature>
<evidence type="ECO:0000256" key="18">
    <source>
        <dbReference type="ARBA" id="ARBA00049551"/>
    </source>
</evidence>
<evidence type="ECO:0000256" key="14">
    <source>
        <dbReference type="ARBA" id="ARBA00023075"/>
    </source>
</evidence>
<feature type="transmembrane region" description="Helical" evidence="19">
    <location>
        <begin position="56"/>
        <end position="75"/>
    </location>
</feature>
<keyword evidence="11" id="KW-0249">Electron transport</keyword>
<accession>A0A8A5LBJ6</accession>
<evidence type="ECO:0000256" key="13">
    <source>
        <dbReference type="ARBA" id="ARBA00023027"/>
    </source>
</evidence>
<comment type="similarity">
    <text evidence="3">Belongs to the complex I subunit 2 family.</text>
</comment>
<dbReference type="InterPro" id="IPR050175">
    <property type="entry name" value="Complex_I_Subunit_2"/>
</dbReference>
<reference evidence="20" key="1">
    <citation type="journal article" name="Sci. Rep.">
        <title>Rearrangement and evolution of mitochondrial genomes in Thysanoptera (Insecta).</title>
        <authorList>
            <person name="Tyagi K."/>
            <person name="Chakraborty R."/>
            <person name="Cameron S.L."/>
            <person name="Sweet A.D."/>
            <person name="Chandra K."/>
            <person name="Kumar V."/>
        </authorList>
    </citation>
    <scope>NUCLEOTIDE SEQUENCE</scope>
</reference>
<organism evidence="20">
    <name type="scientific">Rhipiphorothrips cruentatus</name>
    <dbReference type="NCBI Taxonomy" id="764491"/>
    <lineage>
        <taxon>Eukaryota</taxon>
        <taxon>Metazoa</taxon>
        <taxon>Ecdysozoa</taxon>
        <taxon>Arthropoda</taxon>
        <taxon>Hexapoda</taxon>
        <taxon>Insecta</taxon>
        <taxon>Pterygota</taxon>
        <taxon>Neoptera</taxon>
        <taxon>Paraneoptera</taxon>
        <taxon>Thysanoptera</taxon>
        <taxon>Terebrantia</taxon>
        <taxon>Thripoidea</taxon>
        <taxon>Thripidae</taxon>
        <taxon>Rhipiphorothrips</taxon>
    </lineage>
</organism>
<evidence type="ECO:0000256" key="2">
    <source>
        <dbReference type="ARBA" id="ARBA00004448"/>
    </source>
</evidence>
<dbReference type="EMBL" id="MN072396">
    <property type="protein sequence ID" value="QTF76097.1"/>
    <property type="molecule type" value="Genomic_DNA"/>
</dbReference>
<gene>
    <name evidence="20" type="primary">nad2</name>
</gene>
<dbReference type="PANTHER" id="PTHR46552">
    <property type="entry name" value="NADH-UBIQUINONE OXIDOREDUCTASE CHAIN 2"/>
    <property type="match status" value="1"/>
</dbReference>
<feature type="transmembrane region" description="Helical" evidence="19">
    <location>
        <begin position="87"/>
        <end position="105"/>
    </location>
</feature>
<feature type="transmembrane region" description="Helical" evidence="19">
    <location>
        <begin position="309"/>
        <end position="328"/>
    </location>
</feature>
<name>A0A8A5LBJ6_9NEOP</name>
<keyword evidence="6" id="KW-0813">Transport</keyword>
<evidence type="ECO:0000256" key="9">
    <source>
        <dbReference type="ARBA" id="ARBA00022792"/>
    </source>
</evidence>
<evidence type="ECO:0000256" key="12">
    <source>
        <dbReference type="ARBA" id="ARBA00022989"/>
    </source>
</evidence>
<keyword evidence="15 20" id="KW-0496">Mitochondrion</keyword>
<geneLocation type="mitochondrion" evidence="20"/>
<dbReference type="PANTHER" id="PTHR46552:SF1">
    <property type="entry name" value="NADH-UBIQUINONE OXIDOREDUCTASE CHAIN 2"/>
    <property type="match status" value="1"/>
</dbReference>
<feature type="transmembrane region" description="Helical" evidence="19">
    <location>
        <begin position="143"/>
        <end position="162"/>
    </location>
</feature>
<keyword evidence="9" id="KW-0999">Mitochondrion inner membrane</keyword>
<evidence type="ECO:0000256" key="3">
    <source>
        <dbReference type="ARBA" id="ARBA00007012"/>
    </source>
</evidence>
<keyword evidence="12 19" id="KW-1133">Transmembrane helix</keyword>
<dbReference type="AlphaFoldDB" id="A0A8A5LBJ6"/>
<dbReference type="GO" id="GO:0005743">
    <property type="term" value="C:mitochondrial inner membrane"/>
    <property type="evidence" value="ECO:0007669"/>
    <property type="project" value="UniProtKB-SubCell"/>
</dbReference>
<evidence type="ECO:0000256" key="16">
    <source>
        <dbReference type="ARBA" id="ARBA00023136"/>
    </source>
</evidence>
<keyword evidence="8 19" id="KW-0812">Transmembrane</keyword>
<keyword evidence="7" id="KW-0679">Respiratory chain</keyword>
<dbReference type="GO" id="GO:0008137">
    <property type="term" value="F:NADH dehydrogenase (ubiquinone) activity"/>
    <property type="evidence" value="ECO:0007669"/>
    <property type="project" value="UniProtKB-EC"/>
</dbReference>
<keyword evidence="16 19" id="KW-0472">Membrane</keyword>
<comment type="subcellular location">
    <subcellularLocation>
        <location evidence="2">Mitochondrion inner membrane</location>
        <topology evidence="2">Multi-pass membrane protein</topology>
    </subcellularLocation>
</comment>
<evidence type="ECO:0000256" key="10">
    <source>
        <dbReference type="ARBA" id="ARBA00022967"/>
    </source>
</evidence>
<feature type="transmembrane region" description="Helical" evidence="19">
    <location>
        <begin position="238"/>
        <end position="259"/>
    </location>
</feature>
<evidence type="ECO:0000256" key="11">
    <source>
        <dbReference type="ARBA" id="ARBA00022982"/>
    </source>
</evidence>
<feature type="transmembrane region" description="Helical" evidence="19">
    <location>
        <begin position="117"/>
        <end position="137"/>
    </location>
</feature>
<protein>
    <recommendedName>
        <fullName evidence="5">NADH-ubiquinone oxidoreductase chain 2</fullName>
        <ecNumber evidence="4">7.1.1.2</ecNumber>
    </recommendedName>
    <alternativeName>
        <fullName evidence="17">NADH dehydrogenase subunit 2</fullName>
    </alternativeName>
</protein>
<dbReference type="GO" id="GO:0006120">
    <property type="term" value="P:mitochondrial electron transport, NADH to ubiquinone"/>
    <property type="evidence" value="ECO:0007669"/>
    <property type="project" value="TreeGrafter"/>
</dbReference>
<sequence length="331" mass="39407">MFNLTNNFLFCNMIISIFISASTNNFIWMWFMMEVNSIMIIPIFMMKNSKINLNKIIKFFIIQALSSNLLILTLISTKFLPLLNSKMTFFLLIIMSFKMGSAPFQTWALNFLSKMKWISFFMFTCIQKLIPLFMLVLFFKTNLIMILILFNSIFSTMGLKFYLTRSIMFFSSLNHLSWTLLAMMNSMKMTKLYFFIYSVMTLLICMILEKNKLNTIQNLMLKKTYKPYQNKSNDTPKIMFMFMSIPPFITFMPKILIIMNLSLNFITLILFMLMFNFLSFLFYLRFILINFMNNYSIMKSKITFNQKKMTLNFISNLSLILIPSFFLMKLI</sequence>
<evidence type="ECO:0000256" key="8">
    <source>
        <dbReference type="ARBA" id="ARBA00022692"/>
    </source>
</evidence>